<evidence type="ECO:0000313" key="2">
    <source>
        <dbReference type="Proteomes" id="UP001597041"/>
    </source>
</evidence>
<dbReference type="EMBL" id="JBHTKK010000004">
    <property type="protein sequence ID" value="MFD1065570.1"/>
    <property type="molecule type" value="Genomic_DNA"/>
</dbReference>
<accession>A0ABW3NGE9</accession>
<name>A0ABW3NGE9_9BACI</name>
<protein>
    <submittedName>
        <fullName evidence="1">Uncharacterized protein</fullName>
    </submittedName>
</protein>
<organism evidence="1 2">
    <name type="scientific">Oceanobacillus locisalsi</name>
    <dbReference type="NCBI Taxonomy" id="546107"/>
    <lineage>
        <taxon>Bacteria</taxon>
        <taxon>Bacillati</taxon>
        <taxon>Bacillota</taxon>
        <taxon>Bacilli</taxon>
        <taxon>Bacillales</taxon>
        <taxon>Bacillaceae</taxon>
        <taxon>Oceanobacillus</taxon>
    </lineage>
</organism>
<gene>
    <name evidence="1" type="ORF">ACFQ19_05990</name>
</gene>
<keyword evidence="2" id="KW-1185">Reference proteome</keyword>
<proteinExistence type="predicted"/>
<sequence length="43" mass="5238">MFEEQRMLNDAYNKDVQKSKQLRFEQLLTKSIHLPLWKVNGLF</sequence>
<evidence type="ECO:0000313" key="1">
    <source>
        <dbReference type="EMBL" id="MFD1065570.1"/>
    </source>
</evidence>
<comment type="caution">
    <text evidence="1">The sequence shown here is derived from an EMBL/GenBank/DDBJ whole genome shotgun (WGS) entry which is preliminary data.</text>
</comment>
<reference evidence="2" key="1">
    <citation type="journal article" date="2019" name="Int. J. Syst. Evol. Microbiol.">
        <title>The Global Catalogue of Microorganisms (GCM) 10K type strain sequencing project: providing services to taxonomists for standard genome sequencing and annotation.</title>
        <authorList>
            <consortium name="The Broad Institute Genomics Platform"/>
            <consortium name="The Broad Institute Genome Sequencing Center for Infectious Disease"/>
            <person name="Wu L."/>
            <person name="Ma J."/>
        </authorList>
    </citation>
    <scope>NUCLEOTIDE SEQUENCE [LARGE SCALE GENOMIC DNA]</scope>
    <source>
        <strain evidence="2">CCUG 56608</strain>
    </source>
</reference>
<dbReference type="Proteomes" id="UP001597041">
    <property type="component" value="Unassembled WGS sequence"/>
</dbReference>
<dbReference type="RefSeq" id="WP_379591160.1">
    <property type="nucleotide sequence ID" value="NZ_JBHTKK010000004.1"/>
</dbReference>